<keyword evidence="4" id="KW-0732">Signal</keyword>
<dbReference type="FunFam" id="3.30.70.270:FF:000001">
    <property type="entry name" value="Diguanylate cyclase domain protein"/>
    <property type="match status" value="1"/>
</dbReference>
<dbReference type="InterPro" id="IPR011110">
    <property type="entry name" value="Reg_prop"/>
</dbReference>
<dbReference type="PROSITE" id="PS50887">
    <property type="entry name" value="GGDEF"/>
    <property type="match status" value="1"/>
</dbReference>
<feature type="transmembrane region" description="Helical" evidence="3">
    <location>
        <begin position="761"/>
        <end position="780"/>
    </location>
</feature>
<dbReference type="InterPro" id="IPR050469">
    <property type="entry name" value="Diguanylate_Cyclase"/>
</dbReference>
<evidence type="ECO:0000313" key="7">
    <source>
        <dbReference type="Proteomes" id="UP000323164"/>
    </source>
</evidence>
<dbReference type="InterPro" id="IPR029787">
    <property type="entry name" value="Nucleotide_cyclase"/>
</dbReference>
<evidence type="ECO:0000256" key="1">
    <source>
        <dbReference type="ARBA" id="ARBA00001946"/>
    </source>
</evidence>
<dbReference type="NCBIfam" id="TIGR00254">
    <property type="entry name" value="GGDEF"/>
    <property type="match status" value="1"/>
</dbReference>
<dbReference type="SMART" id="SM00267">
    <property type="entry name" value="GGDEF"/>
    <property type="match status" value="1"/>
</dbReference>
<evidence type="ECO:0000256" key="4">
    <source>
        <dbReference type="SAM" id="SignalP"/>
    </source>
</evidence>
<evidence type="ECO:0000256" key="2">
    <source>
        <dbReference type="ARBA" id="ARBA00012528"/>
    </source>
</evidence>
<dbReference type="GO" id="GO:0005886">
    <property type="term" value="C:plasma membrane"/>
    <property type="evidence" value="ECO:0007669"/>
    <property type="project" value="TreeGrafter"/>
</dbReference>
<dbReference type="PANTHER" id="PTHR45138:SF24">
    <property type="entry name" value="DIGUANYLATE CYCLASE DGCC-RELATED"/>
    <property type="match status" value="1"/>
</dbReference>
<name>A0A5D8Z7X2_9GAMM</name>
<dbReference type="SUPFAM" id="SSF63829">
    <property type="entry name" value="Calcium-dependent phosphotriesterase"/>
    <property type="match status" value="3"/>
</dbReference>
<dbReference type="Pfam" id="PF00990">
    <property type="entry name" value="GGDEF"/>
    <property type="match status" value="1"/>
</dbReference>
<dbReference type="Gene3D" id="2.60.40.10">
    <property type="entry name" value="Immunoglobulins"/>
    <property type="match status" value="1"/>
</dbReference>
<organism evidence="6 7">
    <name type="scientific">Cognatilysobacter lacus</name>
    <dbReference type="NCBI Taxonomy" id="1643323"/>
    <lineage>
        <taxon>Bacteria</taxon>
        <taxon>Pseudomonadati</taxon>
        <taxon>Pseudomonadota</taxon>
        <taxon>Gammaproteobacteria</taxon>
        <taxon>Lysobacterales</taxon>
        <taxon>Lysobacteraceae</taxon>
        <taxon>Cognatilysobacter</taxon>
    </lineage>
</organism>
<feature type="chain" id="PRO_5022690639" description="diguanylate cyclase" evidence="4">
    <location>
        <begin position="41"/>
        <end position="983"/>
    </location>
</feature>
<keyword evidence="3" id="KW-1133">Transmembrane helix</keyword>
<feature type="domain" description="GGDEF" evidence="5">
    <location>
        <begin position="843"/>
        <end position="978"/>
    </location>
</feature>
<evidence type="ECO:0000313" key="6">
    <source>
        <dbReference type="EMBL" id="TZF91008.1"/>
    </source>
</evidence>
<dbReference type="GO" id="GO:0043709">
    <property type="term" value="P:cell adhesion involved in single-species biofilm formation"/>
    <property type="evidence" value="ECO:0007669"/>
    <property type="project" value="TreeGrafter"/>
</dbReference>
<dbReference type="CDD" id="cd01949">
    <property type="entry name" value="GGDEF"/>
    <property type="match status" value="1"/>
</dbReference>
<comment type="cofactor">
    <cofactor evidence="1">
        <name>Mg(2+)</name>
        <dbReference type="ChEBI" id="CHEBI:18420"/>
    </cofactor>
</comment>
<dbReference type="EMBL" id="VTRV01000019">
    <property type="protein sequence ID" value="TZF91008.1"/>
    <property type="molecule type" value="Genomic_DNA"/>
</dbReference>
<dbReference type="InterPro" id="IPR043128">
    <property type="entry name" value="Rev_trsase/Diguanyl_cyclase"/>
</dbReference>
<dbReference type="Gene3D" id="3.30.70.270">
    <property type="match status" value="1"/>
</dbReference>
<dbReference type="GO" id="GO:1902201">
    <property type="term" value="P:negative regulation of bacterial-type flagellum-dependent cell motility"/>
    <property type="evidence" value="ECO:0007669"/>
    <property type="project" value="TreeGrafter"/>
</dbReference>
<evidence type="ECO:0000256" key="3">
    <source>
        <dbReference type="SAM" id="Phobius"/>
    </source>
</evidence>
<gene>
    <name evidence="6" type="ORF">FW784_03080</name>
</gene>
<keyword evidence="3" id="KW-0812">Transmembrane</keyword>
<dbReference type="Gene3D" id="2.130.10.10">
    <property type="entry name" value="YVTN repeat-like/Quinoprotein amine dehydrogenase"/>
    <property type="match status" value="4"/>
</dbReference>
<proteinExistence type="predicted"/>
<dbReference type="Proteomes" id="UP000323164">
    <property type="component" value="Unassembled WGS sequence"/>
</dbReference>
<keyword evidence="7" id="KW-1185">Reference proteome</keyword>
<reference evidence="6 7" key="1">
    <citation type="submission" date="2019-08" db="EMBL/GenBank/DDBJ databases">
        <title>Draft genome sequence of Lysobacter sp. UKS-15.</title>
        <authorList>
            <person name="Im W.-T."/>
        </authorList>
    </citation>
    <scope>NUCLEOTIDE SEQUENCE [LARGE SCALE GENOMIC DNA]</scope>
    <source>
        <strain evidence="6 7">UKS-15</strain>
    </source>
</reference>
<evidence type="ECO:0000259" key="5">
    <source>
        <dbReference type="PROSITE" id="PS50887"/>
    </source>
</evidence>
<sequence>MQSAPSARASACRRATSRAVSRLRACTAAALLVLCGTASAHSLGDDFVEAWTTRDGLPHSTINGIGQTSDGYLWLATWEGIARYDGHEFRLYRRTDIAGLGDDSVRALHVGPRGDLWAGSARGGIVRWHAGHWDSRPPVGGLVTDLLEERGGRLWVATGRSGVVHIERDGTRGSVRAAQGLPSDTVNALARDARGTIWVATSQGLATLTTRSAQKYSGAGLPAGPVFSLFAMPDGRLLVGTEHGAYVGDARSFQPLHPALTTQTATRVWRDADGIVWVGTNNAGLARVDGDRVEWLDARHGLPNNRILAVQRDSEGSLWVGTNGGLVRLRPAPIHTFTRQDGLADDFVRSTLAARDGSLWIGSGQGLDRVDPVSGNISHVGFGTHLADVSVLSLAQDRNGDILAGTFHDGLLRIHDGTVVDSVSMAQGLPSNEVRAVLAARDGRLWIGTKQGVVVRDATRLLAYGAKEGLPAEFVQALYEDANGAIWVGTSSGIAIIRDGRVVAPDLTATDAQYVYSFLSSADGRAVWAATDRGLLRVPLAGGAAMRIDRSNGLPFEKIFAAIVDRAGRLWLTGNDGIARLRMADVEAAAAGTGRRVDAHLFGRADGMASAQANGGSMPAAALDSSDRLWVATAIGVARVDPSAAARTATRLPPVAIERFEVDGREFDPSAVGELPPGDHRIVVRFVAPTLLNAQRVRYRYRLDGMSRAWVDLADSREVQLTHLDPHAFRLRLQASVPGQPGMVETDVDFRIQPYWWQRPAVWLAGFVLAIILLAAAYAGRIRQLRRTERRLRALVDDRTEALQVQTRIAERLARTDTLTRLANRRALDLALDDQLVDIAQGQPICLVLVDVDGFKPINDLHGHAAGDLALRAVADVIRAHAREQDVASRWGGDEFALLLVGCTLEHAIAVAERIRVAVAALDPATFAPGLSISASIGVACSGTGSRQLSLRSLVPRADEALYRAKRDGRNRVRAALEPDLVV</sequence>
<dbReference type="PANTHER" id="PTHR45138">
    <property type="entry name" value="REGULATORY COMPONENTS OF SENSORY TRANSDUCTION SYSTEM"/>
    <property type="match status" value="1"/>
</dbReference>
<dbReference type="InterPro" id="IPR015943">
    <property type="entry name" value="WD40/YVTN_repeat-like_dom_sf"/>
</dbReference>
<dbReference type="SUPFAM" id="SSF55073">
    <property type="entry name" value="Nucleotide cyclase"/>
    <property type="match status" value="1"/>
</dbReference>
<dbReference type="AlphaFoldDB" id="A0A5D8Z7X2"/>
<keyword evidence="3" id="KW-0472">Membrane</keyword>
<dbReference type="GO" id="GO:0052621">
    <property type="term" value="F:diguanylate cyclase activity"/>
    <property type="evidence" value="ECO:0007669"/>
    <property type="project" value="UniProtKB-EC"/>
</dbReference>
<dbReference type="Pfam" id="PF07494">
    <property type="entry name" value="Reg_prop"/>
    <property type="match status" value="5"/>
</dbReference>
<dbReference type="InterPro" id="IPR000160">
    <property type="entry name" value="GGDEF_dom"/>
</dbReference>
<dbReference type="EC" id="2.7.7.65" evidence="2"/>
<protein>
    <recommendedName>
        <fullName evidence="2">diguanylate cyclase</fullName>
        <ecNumber evidence="2">2.7.7.65</ecNumber>
    </recommendedName>
</protein>
<feature type="signal peptide" evidence="4">
    <location>
        <begin position="1"/>
        <end position="40"/>
    </location>
</feature>
<comment type="caution">
    <text evidence="6">The sequence shown here is derived from an EMBL/GenBank/DDBJ whole genome shotgun (WGS) entry which is preliminary data.</text>
</comment>
<dbReference type="InterPro" id="IPR013783">
    <property type="entry name" value="Ig-like_fold"/>
</dbReference>
<dbReference type="OrthoDB" id="176203at2"/>
<accession>A0A5D8Z7X2</accession>